<evidence type="ECO:0000313" key="4">
    <source>
        <dbReference type="RefSeq" id="XP_025405918.1"/>
    </source>
</evidence>
<dbReference type="Pfam" id="PF24681">
    <property type="entry name" value="Kelch_KLHDC2_KLHL20_DRC7"/>
    <property type="match status" value="1"/>
</dbReference>
<evidence type="ECO:0000313" key="3">
    <source>
        <dbReference type="Proteomes" id="UP000694846"/>
    </source>
</evidence>
<dbReference type="RefSeq" id="XP_025405918.1">
    <property type="nucleotide sequence ID" value="XM_025550133.1"/>
</dbReference>
<dbReference type="Gene3D" id="2.120.10.80">
    <property type="entry name" value="Kelch-type beta propeller"/>
    <property type="match status" value="2"/>
</dbReference>
<gene>
    <name evidence="2" type="primary">Klhdc3</name>
    <name evidence="4" type="synonym">LOC112680129</name>
    <name evidence="2" type="ORF">g.107313</name>
</gene>
<dbReference type="InterPro" id="IPR052637">
    <property type="entry name" value="KLHDC3-like"/>
</dbReference>
<accession>A0A2S2QZU8</accession>
<sequence length="410" mass="47333">MYWTVHLFGGPRRVNHAAVTIGTNIFTFGGYCSGVDYNTFRPIDIHVLDTVKLKWLKLELNNDKDSKSVPFQRYGHTAVAQDSKIYLWGGRNDSEVCNTLYCFDSETLKWSTPNVYGKIPIPRDGHSACIIQNCMYIFGGFQEHPHQFSQHLYMLNLHTMVWSIIKTQGNFPSYRDFHTATAIGNRMYIFGGRGDQLAPMQTDREIYCQNIHYLDTTTRVWVTPVVYSEKPLGRRSHSAFVHNGFLYIFGGFNRNLDIHFQDINRYDPDSSTWSTIVPKGTSPCARRRQICQVVNDRVFISGGTSPVFPKPLLPLRLQDYDLREQTLNQLIDHDDLHVLDMNPSLKDICLVNAWKYMKEKKIKIVDLCFPLSLKKDLAIFEPFESSKTETNITDDYEENFPLLSVIDPFL</sequence>
<dbReference type="GO" id="GO:0005737">
    <property type="term" value="C:cytoplasm"/>
    <property type="evidence" value="ECO:0007669"/>
    <property type="project" value="TreeGrafter"/>
</dbReference>
<dbReference type="AlphaFoldDB" id="A0A2S2QZU8"/>
<name>A0A2S2QZU8_9HEMI</name>
<reference evidence="4" key="2">
    <citation type="submission" date="2025-04" db="UniProtKB">
        <authorList>
            <consortium name="RefSeq"/>
        </authorList>
    </citation>
    <scope>IDENTIFICATION</scope>
    <source>
        <tissue evidence="4">Whole body</tissue>
    </source>
</reference>
<dbReference type="InterPro" id="IPR015915">
    <property type="entry name" value="Kelch-typ_b-propeller"/>
</dbReference>
<dbReference type="Proteomes" id="UP000694846">
    <property type="component" value="Unplaced"/>
</dbReference>
<evidence type="ECO:0000313" key="2">
    <source>
        <dbReference type="EMBL" id="MBY83203.1"/>
    </source>
</evidence>
<organism evidence="2">
    <name type="scientific">Sipha flava</name>
    <name type="common">yellow sugarcane aphid</name>
    <dbReference type="NCBI Taxonomy" id="143950"/>
    <lineage>
        <taxon>Eukaryota</taxon>
        <taxon>Metazoa</taxon>
        <taxon>Ecdysozoa</taxon>
        <taxon>Arthropoda</taxon>
        <taxon>Hexapoda</taxon>
        <taxon>Insecta</taxon>
        <taxon>Pterygota</taxon>
        <taxon>Neoptera</taxon>
        <taxon>Paraneoptera</taxon>
        <taxon>Hemiptera</taxon>
        <taxon>Sternorrhyncha</taxon>
        <taxon>Aphidomorpha</taxon>
        <taxon>Aphidoidea</taxon>
        <taxon>Aphididae</taxon>
        <taxon>Sipha</taxon>
    </lineage>
</organism>
<dbReference type="FunFam" id="2.120.10.80:FF:000134">
    <property type="entry name" value="Kelch domain-containing protein, putative"/>
    <property type="match status" value="1"/>
</dbReference>
<dbReference type="GO" id="GO:0003682">
    <property type="term" value="F:chromatin binding"/>
    <property type="evidence" value="ECO:0007669"/>
    <property type="project" value="InterPro"/>
</dbReference>
<dbReference type="SMART" id="SM00612">
    <property type="entry name" value="Kelch"/>
    <property type="match status" value="2"/>
</dbReference>
<dbReference type="SUPFAM" id="SSF117281">
    <property type="entry name" value="Kelch motif"/>
    <property type="match status" value="1"/>
</dbReference>
<keyword evidence="1" id="KW-0880">Kelch repeat</keyword>
<dbReference type="EMBL" id="GGMS01014000">
    <property type="protein sequence ID" value="MBY83203.1"/>
    <property type="molecule type" value="Transcribed_RNA"/>
</dbReference>
<evidence type="ECO:0000256" key="1">
    <source>
        <dbReference type="ARBA" id="ARBA00022441"/>
    </source>
</evidence>
<dbReference type="PANTHER" id="PTHR46461">
    <property type="entry name" value="KELCH DOMAIN-CONTAINING PROTEIN 3"/>
    <property type="match status" value="1"/>
</dbReference>
<proteinExistence type="predicted"/>
<protein>
    <submittedName>
        <fullName evidence="2 4">Kelch domain-containing protein 3</fullName>
    </submittedName>
</protein>
<reference evidence="2" key="1">
    <citation type="submission" date="2018-04" db="EMBL/GenBank/DDBJ databases">
        <title>Transcriptome assembly of Sipha flava.</title>
        <authorList>
            <person name="Scully E.D."/>
            <person name="Geib S.M."/>
            <person name="Palmer N.A."/>
            <person name="Koch K."/>
            <person name="Bradshaw J."/>
            <person name="Heng-Moss T."/>
            <person name="Sarath G."/>
        </authorList>
    </citation>
    <scope>NUCLEOTIDE SEQUENCE</scope>
</reference>
<dbReference type="InterPro" id="IPR006652">
    <property type="entry name" value="Kelch_1"/>
</dbReference>
<dbReference type="OrthoDB" id="10250130at2759"/>
<dbReference type="PANTHER" id="PTHR46461:SF1">
    <property type="entry name" value="KELCH DOMAIN-CONTAINING PROTEIN 3"/>
    <property type="match status" value="1"/>
</dbReference>
<keyword evidence="3" id="KW-1185">Reference proteome</keyword>